<name>A0AC60PN05_IXOPE</name>
<sequence>FDTWTQNSFVVTFEELSQPHHLRRRSREGAALYLRFEPGSLASIEQSVLDHIRDVGAAYSRLPGPPGRNSEASWWLLLVVVLGVCAGLVLLAVAALGTTYTYRIVVSRIGGEAMVLLPGDSEEDEDDEEGERSDDGGPRPAAKLWCFVRSLRGVAPAARGTPAASPLPRGLCSAVVYQGIQVTWHDSQASLVVSSLAASGDLERLASLRYFEPLLQLHVHAVSANASKGPSTGHSGSGRRPSAALRSLLRAPQGTVEGFAMRSARWLADRHVDGLVLELGRSVQALPPELITRLAELCHRQLGRVGKSFTLLLPGSTSLFVQYDLDALLTTRGLHPILRTDADGASPVATCPSPLNAPDFGIERVLNQTRAALGARRQRQGLSRLLFSLSLAAAQYTLDSEPKDNATAAFSPASFRGYITYPEMCKLVLSEGWKARPNLDTDCAEAFLGKQWVSSFAPYSGDWLLSLKGTLRGLAVFDAEADDVSGVCGEKHALLKRLRDLIS</sequence>
<comment type="caution">
    <text evidence="1">The sequence shown here is derived from an EMBL/GenBank/DDBJ whole genome shotgun (WGS) entry which is preliminary data.</text>
</comment>
<evidence type="ECO:0000313" key="2">
    <source>
        <dbReference type="Proteomes" id="UP000805193"/>
    </source>
</evidence>
<dbReference type="EMBL" id="JABSTQ010010258">
    <property type="protein sequence ID" value="KAG0422265.1"/>
    <property type="molecule type" value="Genomic_DNA"/>
</dbReference>
<keyword evidence="2" id="KW-1185">Reference proteome</keyword>
<evidence type="ECO:0000313" key="1">
    <source>
        <dbReference type="EMBL" id="KAG0422265.1"/>
    </source>
</evidence>
<accession>A0AC60PN05</accession>
<organism evidence="1 2">
    <name type="scientific">Ixodes persulcatus</name>
    <name type="common">Taiga tick</name>
    <dbReference type="NCBI Taxonomy" id="34615"/>
    <lineage>
        <taxon>Eukaryota</taxon>
        <taxon>Metazoa</taxon>
        <taxon>Ecdysozoa</taxon>
        <taxon>Arthropoda</taxon>
        <taxon>Chelicerata</taxon>
        <taxon>Arachnida</taxon>
        <taxon>Acari</taxon>
        <taxon>Parasitiformes</taxon>
        <taxon>Ixodida</taxon>
        <taxon>Ixodoidea</taxon>
        <taxon>Ixodidae</taxon>
        <taxon>Ixodinae</taxon>
        <taxon>Ixodes</taxon>
    </lineage>
</organism>
<reference evidence="1 2" key="1">
    <citation type="journal article" date="2020" name="Cell">
        <title>Large-Scale Comparative Analyses of Tick Genomes Elucidate Their Genetic Diversity and Vector Capacities.</title>
        <authorList>
            <consortium name="Tick Genome and Microbiome Consortium (TIGMIC)"/>
            <person name="Jia N."/>
            <person name="Wang J."/>
            <person name="Shi W."/>
            <person name="Du L."/>
            <person name="Sun Y."/>
            <person name="Zhan W."/>
            <person name="Jiang J.F."/>
            <person name="Wang Q."/>
            <person name="Zhang B."/>
            <person name="Ji P."/>
            <person name="Bell-Sakyi L."/>
            <person name="Cui X.M."/>
            <person name="Yuan T.T."/>
            <person name="Jiang B.G."/>
            <person name="Yang W.F."/>
            <person name="Lam T.T."/>
            <person name="Chang Q.C."/>
            <person name="Ding S.J."/>
            <person name="Wang X.J."/>
            <person name="Zhu J.G."/>
            <person name="Ruan X.D."/>
            <person name="Zhao L."/>
            <person name="Wei J.T."/>
            <person name="Ye R.Z."/>
            <person name="Que T.C."/>
            <person name="Du C.H."/>
            <person name="Zhou Y.H."/>
            <person name="Cheng J.X."/>
            <person name="Dai P.F."/>
            <person name="Guo W.B."/>
            <person name="Han X.H."/>
            <person name="Huang E.J."/>
            <person name="Li L.F."/>
            <person name="Wei W."/>
            <person name="Gao Y.C."/>
            <person name="Liu J.Z."/>
            <person name="Shao H.Z."/>
            <person name="Wang X."/>
            <person name="Wang C.C."/>
            <person name="Yang T.C."/>
            <person name="Huo Q.B."/>
            <person name="Li W."/>
            <person name="Chen H.Y."/>
            <person name="Chen S.E."/>
            <person name="Zhou L.G."/>
            <person name="Ni X.B."/>
            <person name="Tian J.H."/>
            <person name="Sheng Y."/>
            <person name="Liu T."/>
            <person name="Pan Y.S."/>
            <person name="Xia L.Y."/>
            <person name="Li J."/>
            <person name="Zhao F."/>
            <person name="Cao W.C."/>
        </authorList>
    </citation>
    <scope>NUCLEOTIDE SEQUENCE [LARGE SCALE GENOMIC DNA]</scope>
    <source>
        <strain evidence="1">Iper-2018</strain>
    </source>
</reference>
<feature type="non-terminal residue" evidence="1">
    <location>
        <position position="1"/>
    </location>
</feature>
<dbReference type="Proteomes" id="UP000805193">
    <property type="component" value="Unassembled WGS sequence"/>
</dbReference>
<protein>
    <submittedName>
        <fullName evidence="1">Uncharacterized protein</fullName>
    </submittedName>
</protein>
<proteinExistence type="predicted"/>
<gene>
    <name evidence="1" type="ORF">HPB47_001925</name>
</gene>